<organism evidence="2">
    <name type="scientific">Kitasatospora camelliae</name>
    <dbReference type="NCBI Taxonomy" id="3156397"/>
    <lineage>
        <taxon>Bacteria</taxon>
        <taxon>Bacillati</taxon>
        <taxon>Actinomycetota</taxon>
        <taxon>Actinomycetes</taxon>
        <taxon>Kitasatosporales</taxon>
        <taxon>Streptomycetaceae</taxon>
        <taxon>Kitasatospora</taxon>
    </lineage>
</organism>
<dbReference type="KEGG" id="kcm:ABWK59_17205"/>
<sequence>MLTTGVNLTLMLSGYLLVMVYLAFGLRLHRRHPEGPDPRRGGGGWPALVRHLLGTALGGYLLLMAVTIGYYQGVAKVGGDFVMSAVTGCALLLAVALPLLLAISWLVERRRGRRRSTSRRDRVDC</sequence>
<feature type="transmembrane region" description="Helical" evidence="1">
    <location>
        <begin position="6"/>
        <end position="26"/>
    </location>
</feature>
<feature type="transmembrane region" description="Helical" evidence="1">
    <location>
        <begin position="47"/>
        <end position="71"/>
    </location>
</feature>
<proteinExistence type="predicted"/>
<keyword evidence="1" id="KW-0812">Transmembrane</keyword>
<accession>A0AAU8JXH3</accession>
<dbReference type="InterPro" id="IPR046223">
    <property type="entry name" value="DUF6256"/>
</dbReference>
<dbReference type="Pfam" id="PF19770">
    <property type="entry name" value="DUF6256"/>
    <property type="match status" value="1"/>
</dbReference>
<evidence type="ECO:0000256" key="1">
    <source>
        <dbReference type="SAM" id="Phobius"/>
    </source>
</evidence>
<dbReference type="AlphaFoldDB" id="A0AAU8JXH3"/>
<protein>
    <submittedName>
        <fullName evidence="2">DUF6256 family protein</fullName>
    </submittedName>
</protein>
<keyword evidence="1" id="KW-0472">Membrane</keyword>
<reference evidence="2" key="1">
    <citation type="submission" date="2024-06" db="EMBL/GenBank/DDBJ databases">
        <title>The genome sequences of Kitasatospora sp. strain HUAS MG31.</title>
        <authorList>
            <person name="Mo P."/>
        </authorList>
    </citation>
    <scope>NUCLEOTIDE SEQUENCE</scope>
    <source>
        <strain evidence="2">HUAS MG31</strain>
    </source>
</reference>
<dbReference type="EMBL" id="CP159872">
    <property type="protein sequence ID" value="XCM80532.1"/>
    <property type="molecule type" value="Genomic_DNA"/>
</dbReference>
<feature type="transmembrane region" description="Helical" evidence="1">
    <location>
        <begin position="83"/>
        <end position="107"/>
    </location>
</feature>
<gene>
    <name evidence="2" type="ORF">ABWK59_17205</name>
</gene>
<keyword evidence="1" id="KW-1133">Transmembrane helix</keyword>
<name>A0AAU8JXH3_9ACTN</name>
<dbReference type="RefSeq" id="WP_354641468.1">
    <property type="nucleotide sequence ID" value="NZ_CP159872.1"/>
</dbReference>
<evidence type="ECO:0000313" key="2">
    <source>
        <dbReference type="EMBL" id="XCM80532.1"/>
    </source>
</evidence>